<accession>A0ACB8CJM2</accession>
<organism evidence="1 2">
    <name type="scientific">Dermacentor silvarum</name>
    <name type="common">Tick</name>
    <dbReference type="NCBI Taxonomy" id="543639"/>
    <lineage>
        <taxon>Eukaryota</taxon>
        <taxon>Metazoa</taxon>
        <taxon>Ecdysozoa</taxon>
        <taxon>Arthropoda</taxon>
        <taxon>Chelicerata</taxon>
        <taxon>Arachnida</taxon>
        <taxon>Acari</taxon>
        <taxon>Parasitiformes</taxon>
        <taxon>Ixodida</taxon>
        <taxon>Ixodoidea</taxon>
        <taxon>Ixodidae</taxon>
        <taxon>Rhipicephalinae</taxon>
        <taxon>Dermacentor</taxon>
    </lineage>
</organism>
<gene>
    <name evidence="1" type="ORF">HPB49_005650</name>
</gene>
<name>A0ACB8CJM2_DERSI</name>
<sequence length="658" mass="74389">MDKEPVLLTIHPLENGKLDAAYCNNGFDKPLNLLPEIAKNYLEAPRLTVDDQRSIASSIDSRASGSRNFENIKIEWKNLRFTVKNGKGTKTLVDNMSGAARPGTLTAIMGPSGAGKTTLLNLLSGFYDTGYEGEVHINGYVRAPRLFTKQSCYVMQQDRLSPTLTVQEALTMSVELRMPFLDKVSKMEKVNHSIQGWGLYECRKTRTSDLSGGQRRRLAIAQELVNNPPVVFLDEPTSGLDNVSSLLCVQILKEMAERGHTVICSIHTPSAKIFSHFDLLYMVSKGRCIYNGPVDDLVQFLSRHSLNCPQYHNPADYVAEVAAGDYGDYTDELAKEFEEPQPEEKESGDHKRRTIYGGKIMSERHMAEANKLYSFTSSSFHQLGILLRRCWLSVARNKVATPLRFAAYLAFAIMMIMLYYDIGRKASTVINNANMFFGMCCIVMFQSILPTVIVFPIEISVLQREHRNRWYSIKLYYLARYIVELPFLVIPVIMLIALIYYPTSQPLEVWRIASLALFNIQLCSSIQALGLIVSAVTKLQTAVFVALPVVSPFFFFSGFFVQSHLVSPYIRWLTYLSPMYYAYHGMLLSVYGYDRPPLSCDDFICLYEDPKEFLQFTGTADKKFHVLVLSLFAFEIVFRTIAFILAQAQTQAKGVKNA</sequence>
<dbReference type="EMBL" id="CM023475">
    <property type="protein sequence ID" value="KAH7945062.1"/>
    <property type="molecule type" value="Genomic_DNA"/>
</dbReference>
<evidence type="ECO:0000313" key="1">
    <source>
        <dbReference type="EMBL" id="KAH7945062.1"/>
    </source>
</evidence>
<protein>
    <submittedName>
        <fullName evidence="1">Uncharacterized protein</fullName>
    </submittedName>
</protein>
<keyword evidence="2" id="KW-1185">Reference proteome</keyword>
<comment type="caution">
    <text evidence="1">The sequence shown here is derived from an EMBL/GenBank/DDBJ whole genome shotgun (WGS) entry which is preliminary data.</text>
</comment>
<proteinExistence type="predicted"/>
<reference evidence="1" key="1">
    <citation type="submission" date="2020-05" db="EMBL/GenBank/DDBJ databases">
        <title>Large-scale comparative analyses of tick genomes elucidate their genetic diversity and vector capacities.</title>
        <authorList>
            <person name="Jia N."/>
            <person name="Wang J."/>
            <person name="Shi W."/>
            <person name="Du L."/>
            <person name="Sun Y."/>
            <person name="Zhan W."/>
            <person name="Jiang J."/>
            <person name="Wang Q."/>
            <person name="Zhang B."/>
            <person name="Ji P."/>
            <person name="Sakyi L.B."/>
            <person name="Cui X."/>
            <person name="Yuan T."/>
            <person name="Jiang B."/>
            <person name="Yang W."/>
            <person name="Lam T.T.-Y."/>
            <person name="Chang Q."/>
            <person name="Ding S."/>
            <person name="Wang X."/>
            <person name="Zhu J."/>
            <person name="Ruan X."/>
            <person name="Zhao L."/>
            <person name="Wei J."/>
            <person name="Que T."/>
            <person name="Du C."/>
            <person name="Cheng J."/>
            <person name="Dai P."/>
            <person name="Han X."/>
            <person name="Huang E."/>
            <person name="Gao Y."/>
            <person name="Liu J."/>
            <person name="Shao H."/>
            <person name="Ye R."/>
            <person name="Li L."/>
            <person name="Wei W."/>
            <person name="Wang X."/>
            <person name="Wang C."/>
            <person name="Yang T."/>
            <person name="Huo Q."/>
            <person name="Li W."/>
            <person name="Guo W."/>
            <person name="Chen H."/>
            <person name="Zhou L."/>
            <person name="Ni X."/>
            <person name="Tian J."/>
            <person name="Zhou Y."/>
            <person name="Sheng Y."/>
            <person name="Liu T."/>
            <person name="Pan Y."/>
            <person name="Xia L."/>
            <person name="Li J."/>
            <person name="Zhao F."/>
            <person name="Cao W."/>
        </authorList>
    </citation>
    <scope>NUCLEOTIDE SEQUENCE</scope>
    <source>
        <strain evidence="1">Dsil-2018</strain>
    </source>
</reference>
<evidence type="ECO:0000313" key="2">
    <source>
        <dbReference type="Proteomes" id="UP000821865"/>
    </source>
</evidence>
<dbReference type="Proteomes" id="UP000821865">
    <property type="component" value="Chromosome 6"/>
</dbReference>